<feature type="signal peptide" evidence="1">
    <location>
        <begin position="1"/>
        <end position="26"/>
    </location>
</feature>
<dbReference type="RefSeq" id="WP_382259878.1">
    <property type="nucleotide sequence ID" value="NZ_JBHTBX010000016.1"/>
</dbReference>
<evidence type="ECO:0000256" key="1">
    <source>
        <dbReference type="SAM" id="SignalP"/>
    </source>
</evidence>
<feature type="chain" id="PRO_5046872447" description="DUF2059 domain-containing protein" evidence="1">
    <location>
        <begin position="27"/>
        <end position="327"/>
    </location>
</feature>
<evidence type="ECO:0000313" key="2">
    <source>
        <dbReference type="EMBL" id="MFC7436317.1"/>
    </source>
</evidence>
<keyword evidence="3" id="KW-1185">Reference proteome</keyword>
<name>A0ABW2RDY4_9BURK</name>
<accession>A0ABW2RDY4</accession>
<organism evidence="2 3">
    <name type="scientific">Hydrogenophaga bisanensis</name>
    <dbReference type="NCBI Taxonomy" id="439611"/>
    <lineage>
        <taxon>Bacteria</taxon>
        <taxon>Pseudomonadati</taxon>
        <taxon>Pseudomonadota</taxon>
        <taxon>Betaproteobacteria</taxon>
        <taxon>Burkholderiales</taxon>
        <taxon>Comamonadaceae</taxon>
        <taxon>Hydrogenophaga</taxon>
    </lineage>
</organism>
<protein>
    <recommendedName>
        <fullName evidence="4">DUF2059 domain-containing protein</fullName>
    </recommendedName>
</protein>
<sequence length="327" mass="36601">MPARLRTLALVLGLTTMALPSGIAQAQTTVTTTTTSTTARASQADVEALMALEDWPGKLAGLRETFAGQMRLAVNSPRWRDLSPQARDELGRQLAEVMARHFAWPGPLQSLVQETYLTQVAAEDVATLLDFYRSADGQWLVKRLQPALDQVEYALQQQGRQDLDRLTHTWLASEAPAVASATTPPAPWQATTSHEAAAQRLLAATSVRQLNGQLFEMRLRAIERFQDAAQPLPDRPARFQGFTTQMRETVSLDAYMPSMVAQLTQQLNEDELTRALSFETSDQRQQVKAVDQRIGKVYGQRMQAWQRDVLFPALRQVMEAARRDMPR</sequence>
<dbReference type="Proteomes" id="UP001596495">
    <property type="component" value="Unassembled WGS sequence"/>
</dbReference>
<evidence type="ECO:0008006" key="4">
    <source>
        <dbReference type="Google" id="ProtNLM"/>
    </source>
</evidence>
<reference evidence="3" key="1">
    <citation type="journal article" date="2019" name="Int. J. Syst. Evol. Microbiol.">
        <title>The Global Catalogue of Microorganisms (GCM) 10K type strain sequencing project: providing services to taxonomists for standard genome sequencing and annotation.</title>
        <authorList>
            <consortium name="The Broad Institute Genomics Platform"/>
            <consortium name="The Broad Institute Genome Sequencing Center for Infectious Disease"/>
            <person name="Wu L."/>
            <person name="Ma J."/>
        </authorList>
    </citation>
    <scope>NUCLEOTIDE SEQUENCE [LARGE SCALE GENOMIC DNA]</scope>
    <source>
        <strain evidence="3">CCUG 54518</strain>
    </source>
</reference>
<keyword evidence="1" id="KW-0732">Signal</keyword>
<dbReference type="EMBL" id="JBHTBX010000016">
    <property type="protein sequence ID" value="MFC7436317.1"/>
    <property type="molecule type" value="Genomic_DNA"/>
</dbReference>
<proteinExistence type="predicted"/>
<comment type="caution">
    <text evidence="2">The sequence shown here is derived from an EMBL/GenBank/DDBJ whole genome shotgun (WGS) entry which is preliminary data.</text>
</comment>
<gene>
    <name evidence="2" type="ORF">ACFQNJ_17545</name>
</gene>
<evidence type="ECO:0000313" key="3">
    <source>
        <dbReference type="Proteomes" id="UP001596495"/>
    </source>
</evidence>